<name>A0A835SIA0_CHLIN</name>
<sequence>MKSTLLPCQRRAALLSSCEARPLNFHAAAHASCAPPRPALACRAAAVASVSYDVADAAVLRSLERPTNNIVSLGSRLPRYIAVKEPTSWVPSSLPGPSAEESSGLDFVDLVNTPRPEVQARLQDAATYLMLGCANGVLQPLSEAAAAASPVNVRALTRFRNNVTRNLSPAVAVACSDAMQAAKAATKRRVQELLEQQRAAMGAINGGGAGAASSSFAGSGAGNMAQVPCRFVVAPASAEHPLETPVPALCVNDVDSAGDGAAAPVIVVAADVSAASAAAARAAAVVAAPAEAVDSAAERVLAPAPSHGAPSSSGGDLDALQHQSEHHAVGGGGSGRRRGSRGRGLLSGAGRLQDQSDAAWI</sequence>
<protein>
    <submittedName>
        <fullName evidence="2">Uncharacterized protein</fullName>
    </submittedName>
</protein>
<feature type="compositionally biased region" description="Low complexity" evidence="1">
    <location>
        <begin position="343"/>
        <end position="352"/>
    </location>
</feature>
<feature type="region of interest" description="Disordered" evidence="1">
    <location>
        <begin position="326"/>
        <end position="361"/>
    </location>
</feature>
<evidence type="ECO:0000313" key="3">
    <source>
        <dbReference type="Proteomes" id="UP000650467"/>
    </source>
</evidence>
<dbReference type="AlphaFoldDB" id="A0A835SIA0"/>
<dbReference type="Proteomes" id="UP000650467">
    <property type="component" value="Unassembled WGS sequence"/>
</dbReference>
<comment type="caution">
    <text evidence="2">The sequence shown here is derived from an EMBL/GenBank/DDBJ whole genome shotgun (WGS) entry which is preliminary data.</text>
</comment>
<evidence type="ECO:0000256" key="1">
    <source>
        <dbReference type="SAM" id="MobiDB-lite"/>
    </source>
</evidence>
<dbReference type="OrthoDB" id="10480832at2759"/>
<gene>
    <name evidence="2" type="ORF">HXX76_012321</name>
</gene>
<organism evidence="2 3">
    <name type="scientific">Chlamydomonas incerta</name>
    <dbReference type="NCBI Taxonomy" id="51695"/>
    <lineage>
        <taxon>Eukaryota</taxon>
        <taxon>Viridiplantae</taxon>
        <taxon>Chlorophyta</taxon>
        <taxon>core chlorophytes</taxon>
        <taxon>Chlorophyceae</taxon>
        <taxon>CS clade</taxon>
        <taxon>Chlamydomonadales</taxon>
        <taxon>Chlamydomonadaceae</taxon>
        <taxon>Chlamydomonas</taxon>
    </lineage>
</organism>
<accession>A0A835SIA0</accession>
<keyword evidence="3" id="KW-1185">Reference proteome</keyword>
<dbReference type="EMBL" id="JAEHOC010000039">
    <property type="protein sequence ID" value="KAG2427672.1"/>
    <property type="molecule type" value="Genomic_DNA"/>
</dbReference>
<reference evidence="2" key="1">
    <citation type="journal article" date="2020" name="bioRxiv">
        <title>Comparative genomics of Chlamydomonas.</title>
        <authorList>
            <person name="Craig R.J."/>
            <person name="Hasan A.R."/>
            <person name="Ness R.W."/>
            <person name="Keightley P.D."/>
        </authorList>
    </citation>
    <scope>NUCLEOTIDE SEQUENCE</scope>
    <source>
        <strain evidence="2">SAG 7.73</strain>
    </source>
</reference>
<evidence type="ECO:0000313" key="2">
    <source>
        <dbReference type="EMBL" id="KAG2427672.1"/>
    </source>
</evidence>
<proteinExistence type="predicted"/>